<dbReference type="AlphaFoldDB" id="A0A5P2BB41"/>
<feature type="region of interest" description="Disordered" evidence="1">
    <location>
        <begin position="181"/>
        <end position="226"/>
    </location>
</feature>
<reference evidence="2 3" key="1">
    <citation type="submission" date="2018-05" db="EMBL/GenBank/DDBJ databases">
        <title>Streptomyces venezuelae.</title>
        <authorList>
            <person name="Kim W."/>
            <person name="Lee N."/>
            <person name="Cho B.-K."/>
        </authorList>
    </citation>
    <scope>NUCLEOTIDE SEQUENCE [LARGE SCALE GENOMIC DNA]</scope>
    <source>
        <strain evidence="2 3">ATCC 14583</strain>
    </source>
</reference>
<proteinExistence type="predicted"/>
<name>A0A5P2BB41_STRVZ</name>
<dbReference type="OrthoDB" id="4316344at2"/>
<evidence type="ECO:0000313" key="2">
    <source>
        <dbReference type="EMBL" id="QES27267.1"/>
    </source>
</evidence>
<accession>A0A5P2BB41</accession>
<evidence type="ECO:0000256" key="1">
    <source>
        <dbReference type="SAM" id="MobiDB-lite"/>
    </source>
</evidence>
<dbReference type="RefSeq" id="WP_150167978.1">
    <property type="nucleotide sequence ID" value="NZ_CP029193.1"/>
</dbReference>
<feature type="compositionally biased region" description="Polar residues" evidence="1">
    <location>
        <begin position="217"/>
        <end position="226"/>
    </location>
</feature>
<keyword evidence="3" id="KW-1185">Reference proteome</keyword>
<protein>
    <submittedName>
        <fullName evidence="2">Uncharacterized protein</fullName>
    </submittedName>
</protein>
<dbReference type="EMBL" id="CP029193">
    <property type="protein sequence ID" value="QES27267.1"/>
    <property type="molecule type" value="Genomic_DNA"/>
</dbReference>
<evidence type="ECO:0000313" key="3">
    <source>
        <dbReference type="Proteomes" id="UP000323046"/>
    </source>
</evidence>
<sequence>MTSPLSDQHTPTALDQRIETAVGYGVQELHRHRDDGLLDTAHAALAMAHRDLVAAERDVAFHRVRLARLASSDLPVDQALFARIQRTLDQLATAAAVRDAKQTATAVALEPIEAVAPRQAPPQVATKDIAALLAIAQGAKLHEHLITHRLAVATAVRTRISYAQLQHLEALGLVARDTSHPVQAGQPVTLTDAGRSALTAPRRSSPPGTTPARLPPTVSTASAPHR</sequence>
<dbReference type="Proteomes" id="UP000323046">
    <property type="component" value="Chromosome"/>
</dbReference>
<organism evidence="2 3">
    <name type="scientific">Streptomyces venezuelae</name>
    <dbReference type="NCBI Taxonomy" id="54571"/>
    <lineage>
        <taxon>Bacteria</taxon>
        <taxon>Bacillati</taxon>
        <taxon>Actinomycetota</taxon>
        <taxon>Actinomycetes</taxon>
        <taxon>Kitasatosporales</taxon>
        <taxon>Streptomycetaceae</taxon>
        <taxon>Streptomyces</taxon>
    </lineage>
</organism>
<gene>
    <name evidence="2" type="ORF">DEJ47_13080</name>
</gene>